<dbReference type="InterPro" id="IPR012671">
    <property type="entry name" value="T3SS_PscE/YscE"/>
</dbReference>
<evidence type="ECO:0000313" key="2">
    <source>
        <dbReference type="Proteomes" id="UP001222800"/>
    </source>
</evidence>
<dbReference type="RefSeq" id="WP_277733350.1">
    <property type="nucleotide sequence ID" value="NZ_CP120733.1"/>
</dbReference>
<sequence>MQNNNAKQHVQMVQQQLQSATDCLNNALSTVEKPQNRQKIQETLNAVNGAMQSVNNTLNTYQE</sequence>
<accession>A0ABY8EEG7</accession>
<dbReference type="EMBL" id="CP120733">
    <property type="protein sequence ID" value="WFD11327.1"/>
    <property type="molecule type" value="Genomic_DNA"/>
</dbReference>
<protein>
    <submittedName>
        <fullName evidence="1">EscE/YscE/SsaE family type III secretion system needle protein co-chaperone</fullName>
    </submittedName>
</protein>
<keyword evidence="2" id="KW-1185">Reference proteome</keyword>
<dbReference type="Proteomes" id="UP001222800">
    <property type="component" value="Chromosome"/>
</dbReference>
<name>A0ABY8EEG7_9FIRM</name>
<reference evidence="1 2" key="1">
    <citation type="submission" date="2023-03" db="EMBL/GenBank/DDBJ databases">
        <title>Complete genome sequence of Tepidibacter sp. SWIR-1, isolated from a deep-sea hydrothermal vent.</title>
        <authorList>
            <person name="Li X."/>
        </authorList>
    </citation>
    <scope>NUCLEOTIDE SEQUENCE [LARGE SCALE GENOMIC DNA]</scope>
    <source>
        <strain evidence="1 2">SWIR-1</strain>
    </source>
</reference>
<gene>
    <name evidence="1" type="ORF">P4S50_04420</name>
</gene>
<proteinExistence type="predicted"/>
<dbReference type="Pfam" id="PF08988">
    <property type="entry name" value="T3SS_needle_E"/>
    <property type="match status" value="1"/>
</dbReference>
<evidence type="ECO:0000313" key="1">
    <source>
        <dbReference type="EMBL" id="WFD11327.1"/>
    </source>
</evidence>
<organism evidence="1 2">
    <name type="scientific">Tepidibacter hydrothermalis</name>
    <dbReference type="NCBI Taxonomy" id="3036126"/>
    <lineage>
        <taxon>Bacteria</taxon>
        <taxon>Bacillati</taxon>
        <taxon>Bacillota</taxon>
        <taxon>Clostridia</taxon>
        <taxon>Peptostreptococcales</taxon>
        <taxon>Peptostreptococcaceae</taxon>
        <taxon>Tepidibacter</taxon>
    </lineage>
</organism>